<reference evidence="1" key="1">
    <citation type="submission" date="2023-07" db="EMBL/GenBank/DDBJ databases">
        <title>Black Yeasts Isolated from many extreme environments.</title>
        <authorList>
            <person name="Coleine C."/>
            <person name="Stajich J.E."/>
            <person name="Selbmann L."/>
        </authorList>
    </citation>
    <scope>NUCLEOTIDE SEQUENCE</scope>
    <source>
        <strain evidence="1">CCFEE 5485</strain>
    </source>
</reference>
<evidence type="ECO:0000313" key="1">
    <source>
        <dbReference type="EMBL" id="KAK3674730.1"/>
    </source>
</evidence>
<gene>
    <name evidence="1" type="ORF">LTR78_005452</name>
</gene>
<dbReference type="EMBL" id="JAUTXT010000018">
    <property type="protein sequence ID" value="KAK3674730.1"/>
    <property type="molecule type" value="Genomic_DNA"/>
</dbReference>
<name>A0AAE0WN39_9PEZI</name>
<proteinExistence type="predicted"/>
<protein>
    <submittedName>
        <fullName evidence="1">Uncharacterized protein</fullName>
    </submittedName>
</protein>
<accession>A0AAE0WN39</accession>
<evidence type="ECO:0000313" key="2">
    <source>
        <dbReference type="Proteomes" id="UP001274830"/>
    </source>
</evidence>
<dbReference type="Proteomes" id="UP001274830">
    <property type="component" value="Unassembled WGS sequence"/>
</dbReference>
<organism evidence="1 2">
    <name type="scientific">Recurvomyces mirabilis</name>
    <dbReference type="NCBI Taxonomy" id="574656"/>
    <lineage>
        <taxon>Eukaryota</taxon>
        <taxon>Fungi</taxon>
        <taxon>Dikarya</taxon>
        <taxon>Ascomycota</taxon>
        <taxon>Pezizomycotina</taxon>
        <taxon>Dothideomycetes</taxon>
        <taxon>Dothideomycetidae</taxon>
        <taxon>Mycosphaerellales</taxon>
        <taxon>Teratosphaeriaceae</taxon>
        <taxon>Recurvomyces</taxon>
    </lineage>
</organism>
<keyword evidence="2" id="KW-1185">Reference proteome</keyword>
<comment type="caution">
    <text evidence="1">The sequence shown here is derived from an EMBL/GenBank/DDBJ whole genome shotgun (WGS) entry which is preliminary data.</text>
</comment>
<sequence length="182" mass="20843">MALSYLFFWNHKSIQNNDWRPQPGETTIKRLDNLPLWLKRQDLKATCVDAAPFIFGVGALAHIRQANDFGFTARASIFANTRTLLATHRATLLVTPVILACQAMGVEYRYFIPRWSHDRERRRDEEEVRKHIAVGMYGGVALWAVRMYGFRVGRAYWAPIDVILGGALADLAHREYMKAHGL</sequence>
<dbReference type="AlphaFoldDB" id="A0AAE0WN39"/>